<evidence type="ECO:0000313" key="1">
    <source>
        <dbReference type="EMBL" id="CAB3735136.1"/>
    </source>
</evidence>
<dbReference type="AlphaFoldDB" id="A0A6J5CH70"/>
<proteinExistence type="predicted"/>
<evidence type="ECO:0000313" key="2">
    <source>
        <dbReference type="Proteomes" id="UP000494249"/>
    </source>
</evidence>
<accession>A0A6J5CH70</accession>
<protein>
    <submittedName>
        <fullName evidence="1">Uncharacterized protein</fullName>
    </submittedName>
</protein>
<dbReference type="EMBL" id="CADIKB010000050">
    <property type="protein sequence ID" value="CAB3735136.1"/>
    <property type="molecule type" value="Genomic_DNA"/>
</dbReference>
<dbReference type="Proteomes" id="UP000494249">
    <property type="component" value="Unassembled WGS sequence"/>
</dbReference>
<name>A0A6J5CH70_9BURK</name>
<sequence>MNFRKEVQRIARSPRDLEDLVCDEEADVIEIRFACSEALFSAFLPLGLKFGVGFILPSEFKDQTVPDRGSPLYRRAIANLDADRNKPWADCLTLARSQSSSD</sequence>
<gene>
    <name evidence="1" type="ORF">LMG22037_05937</name>
</gene>
<organism evidence="1 2">
    <name type="scientific">Paraburkholderia phenoliruptrix</name>
    <dbReference type="NCBI Taxonomy" id="252970"/>
    <lineage>
        <taxon>Bacteria</taxon>
        <taxon>Pseudomonadati</taxon>
        <taxon>Pseudomonadota</taxon>
        <taxon>Betaproteobacteria</taxon>
        <taxon>Burkholderiales</taxon>
        <taxon>Burkholderiaceae</taxon>
        <taxon>Paraburkholderia</taxon>
    </lineage>
</organism>
<reference evidence="1 2" key="1">
    <citation type="submission" date="2020-04" db="EMBL/GenBank/DDBJ databases">
        <authorList>
            <person name="De Canck E."/>
        </authorList>
    </citation>
    <scope>NUCLEOTIDE SEQUENCE [LARGE SCALE GENOMIC DNA]</scope>
    <source>
        <strain evidence="1 2">LMG 22037</strain>
    </source>
</reference>